<sequence length="164" mass="18344">MGNGLTPKGRNDRHLFDFSKITSQIYIGSDLCGGGVCFVHGEEFRKLGVSFEVNLSQENNELPPKEIEIGYAWLPVTDGYAPTQEQLTMGTCLIDTVINMGKVVYVHCRNGHGRSPTLVAAYLMRFGGYKMEDAINFVKEKRPEVHIEAVQIDALEKFKSQCLK</sequence>
<dbReference type="PROSITE" id="PS50054">
    <property type="entry name" value="TYR_PHOSPHATASE_DUAL"/>
    <property type="match status" value="1"/>
</dbReference>
<dbReference type="InterPro" id="IPR029021">
    <property type="entry name" value="Prot-tyrosine_phosphatase-like"/>
</dbReference>
<dbReference type="SMART" id="SM00195">
    <property type="entry name" value="DSPc"/>
    <property type="match status" value="1"/>
</dbReference>
<comment type="caution">
    <text evidence="5">The sequence shown here is derived from an EMBL/GenBank/DDBJ whole genome shotgun (WGS) entry which is preliminary data.</text>
</comment>
<dbReference type="PANTHER" id="PTHR46274:SF6">
    <property type="entry name" value="TYR_PHOSPHATASE_2 DOMAIN-CONTAINING PROTEIN"/>
    <property type="match status" value="1"/>
</dbReference>
<evidence type="ECO:0000256" key="2">
    <source>
        <dbReference type="ARBA" id="ARBA00022912"/>
    </source>
</evidence>
<dbReference type="InterPro" id="IPR020422">
    <property type="entry name" value="TYR_PHOSPHATASE_DUAL_dom"/>
</dbReference>
<keyword evidence="1" id="KW-0378">Hydrolase</keyword>
<evidence type="ECO:0000256" key="1">
    <source>
        <dbReference type="ARBA" id="ARBA00022801"/>
    </source>
</evidence>
<dbReference type="AlphaFoldDB" id="A0A0G0RBT9"/>
<dbReference type="GO" id="GO:0004721">
    <property type="term" value="F:phosphoprotein phosphatase activity"/>
    <property type="evidence" value="ECO:0007669"/>
    <property type="project" value="UniProtKB-KW"/>
</dbReference>
<keyword evidence="2" id="KW-0904">Protein phosphatase</keyword>
<dbReference type="InterPro" id="IPR000340">
    <property type="entry name" value="Dual-sp_phosphatase_cat-dom"/>
</dbReference>
<proteinExistence type="predicted"/>
<dbReference type="SUPFAM" id="SSF52799">
    <property type="entry name" value="(Phosphotyrosine protein) phosphatases II"/>
    <property type="match status" value="1"/>
</dbReference>
<dbReference type="Pfam" id="PF00782">
    <property type="entry name" value="DSPc"/>
    <property type="match status" value="1"/>
</dbReference>
<reference evidence="5 6" key="1">
    <citation type="journal article" date="2015" name="Nature">
        <title>rRNA introns, odd ribosomes, and small enigmatic genomes across a large radiation of phyla.</title>
        <authorList>
            <person name="Brown C.T."/>
            <person name="Hug L.A."/>
            <person name="Thomas B.C."/>
            <person name="Sharon I."/>
            <person name="Castelle C.J."/>
            <person name="Singh A."/>
            <person name="Wilkins M.J."/>
            <person name="Williams K.H."/>
            <person name="Banfield J.F."/>
        </authorList>
    </citation>
    <scope>NUCLEOTIDE SEQUENCE [LARGE SCALE GENOMIC DNA]</scope>
</reference>
<gene>
    <name evidence="5" type="ORF">UT84_C0018G0014</name>
</gene>
<dbReference type="PANTHER" id="PTHR46274">
    <property type="entry name" value="PHOSPHATIDYLINOSITOL PHOSPHATASE"/>
    <property type="match status" value="1"/>
</dbReference>
<evidence type="ECO:0000313" key="6">
    <source>
        <dbReference type="Proteomes" id="UP000034531"/>
    </source>
</evidence>
<evidence type="ECO:0008006" key="7">
    <source>
        <dbReference type="Google" id="ProtNLM"/>
    </source>
</evidence>
<evidence type="ECO:0000259" key="4">
    <source>
        <dbReference type="PROSITE" id="PS50056"/>
    </source>
</evidence>
<dbReference type="InterPro" id="IPR000387">
    <property type="entry name" value="Tyr_Pase_dom"/>
</dbReference>
<dbReference type="EMBL" id="LBYI01000018">
    <property type="protein sequence ID" value="KKR49858.1"/>
    <property type="molecule type" value="Genomic_DNA"/>
</dbReference>
<dbReference type="Gene3D" id="3.90.190.10">
    <property type="entry name" value="Protein tyrosine phosphatase superfamily"/>
    <property type="match status" value="1"/>
</dbReference>
<evidence type="ECO:0000259" key="3">
    <source>
        <dbReference type="PROSITE" id="PS50054"/>
    </source>
</evidence>
<feature type="domain" description="Tyrosine-protein phosphatase" evidence="3">
    <location>
        <begin position="17"/>
        <end position="164"/>
    </location>
</feature>
<dbReference type="PROSITE" id="PS50056">
    <property type="entry name" value="TYR_PHOSPHATASE_2"/>
    <property type="match status" value="1"/>
</dbReference>
<organism evidence="5 6">
    <name type="scientific">Candidatus Curtissbacteria bacterium GW2011_GWA1_40_16</name>
    <dbReference type="NCBI Taxonomy" id="1618405"/>
    <lineage>
        <taxon>Bacteria</taxon>
        <taxon>Candidatus Curtissiibacteriota</taxon>
    </lineage>
</organism>
<protein>
    <recommendedName>
        <fullName evidence="7">Dual specificity protein phosphatase</fullName>
    </recommendedName>
</protein>
<dbReference type="InterPro" id="IPR016130">
    <property type="entry name" value="Tyr_Pase_AS"/>
</dbReference>
<dbReference type="PROSITE" id="PS00383">
    <property type="entry name" value="TYR_PHOSPHATASE_1"/>
    <property type="match status" value="1"/>
</dbReference>
<dbReference type="Proteomes" id="UP000034531">
    <property type="component" value="Unassembled WGS sequence"/>
</dbReference>
<evidence type="ECO:0000313" key="5">
    <source>
        <dbReference type="EMBL" id="KKR49858.1"/>
    </source>
</evidence>
<name>A0A0G0RBT9_9BACT</name>
<accession>A0A0G0RBT9</accession>
<feature type="domain" description="Tyrosine specific protein phosphatases" evidence="4">
    <location>
        <begin position="101"/>
        <end position="153"/>
    </location>
</feature>